<evidence type="ECO:0000313" key="1">
    <source>
        <dbReference type="EMBL" id="BCS82447.1"/>
    </source>
</evidence>
<proteinExistence type="predicted"/>
<keyword evidence="2" id="KW-1185">Reference proteome</keyword>
<accession>A0ABM7NQK5</accession>
<dbReference type="RefSeq" id="WP_238480548.1">
    <property type="nucleotide sequence ID" value="NZ_AP024480.1"/>
</dbReference>
<organism evidence="1 2">
    <name type="scientific">Caldicellulosiruptor diazotrophicus</name>
    <dbReference type="NCBI Taxonomy" id="2806205"/>
    <lineage>
        <taxon>Bacteria</taxon>
        <taxon>Bacillati</taxon>
        <taxon>Bacillota</taxon>
        <taxon>Bacillota incertae sedis</taxon>
        <taxon>Caldicellulosiruptorales</taxon>
        <taxon>Caldicellulosiruptoraceae</taxon>
        <taxon>Caldicellulosiruptor</taxon>
    </lineage>
</organism>
<protein>
    <submittedName>
        <fullName evidence="1">Uncharacterized protein</fullName>
    </submittedName>
</protein>
<dbReference type="Proteomes" id="UP000663623">
    <property type="component" value="Chromosome"/>
</dbReference>
<evidence type="ECO:0000313" key="2">
    <source>
        <dbReference type="Proteomes" id="UP000663623"/>
    </source>
</evidence>
<gene>
    <name evidence="1" type="ORF">CaldiYA01_24070</name>
</gene>
<dbReference type="EMBL" id="AP024480">
    <property type="protein sequence ID" value="BCS82447.1"/>
    <property type="molecule type" value="Genomic_DNA"/>
</dbReference>
<sequence length="234" mass="27901">MKNVQGGFNILTFSEFLNTIIQENKWIYTHEFLEKIKVPLPTQTQLKSFEVANSFYRDFLHIVYAKDILCMLNSLKIWAANNNFEIFSLLTTDMIPIIWLGEGYYGIVAKYKEKLIIPCALYQYFEELYINFPMSDFVPFDICEAYKKLLENEENVAMNIIYARTVDEIKREFKKNFKEFEIIFKGPDYYDLYVSPITKKFIVAPLKEILKDFFQNQIIYFTQLLSFQDDINKK</sequence>
<name>A0ABM7NQK5_9FIRM</name>
<reference evidence="1 2" key="1">
    <citation type="submission" date="2021-02" db="EMBL/GenBank/DDBJ databases">
        <title>Nitrogen-fixing ability and nitrogen fixation related genes of thermophilic fermentative bacteria in the genus Caldicellulosiruptor.</title>
        <authorList>
            <person name="Chen Y."/>
            <person name="Nishihara A."/>
            <person name="Haruta S."/>
        </authorList>
    </citation>
    <scope>NUCLEOTIDE SEQUENCE [LARGE SCALE GENOMIC DNA]</scope>
    <source>
        <strain evidence="1 2">YA01</strain>
    </source>
</reference>